<dbReference type="InterPro" id="IPR038377">
    <property type="entry name" value="Na/Glc_symporter_sf"/>
</dbReference>
<feature type="transmembrane region" description="Helical" evidence="8">
    <location>
        <begin position="6"/>
        <end position="25"/>
    </location>
</feature>
<dbReference type="PROSITE" id="PS50283">
    <property type="entry name" value="NA_SOLUT_SYMP_3"/>
    <property type="match status" value="1"/>
</dbReference>
<dbReference type="RefSeq" id="WP_247343158.1">
    <property type="nucleotide sequence ID" value="NZ_CP095550.1"/>
</dbReference>
<feature type="transmembrane region" description="Helical" evidence="8">
    <location>
        <begin position="418"/>
        <end position="435"/>
    </location>
</feature>
<dbReference type="Pfam" id="PF00474">
    <property type="entry name" value="SSF"/>
    <property type="match status" value="1"/>
</dbReference>
<protein>
    <submittedName>
        <fullName evidence="9">Sodium:solute symporter</fullName>
    </submittedName>
</protein>
<dbReference type="Gene3D" id="1.20.1730.10">
    <property type="entry name" value="Sodium/glucose cotransporter"/>
    <property type="match status" value="1"/>
</dbReference>
<keyword evidence="6 8" id="KW-0472">Membrane</keyword>
<feature type="transmembrane region" description="Helical" evidence="8">
    <location>
        <begin position="366"/>
        <end position="385"/>
    </location>
</feature>
<proteinExistence type="inferred from homology"/>
<comment type="subcellular location">
    <subcellularLocation>
        <location evidence="1">Membrane</location>
        <topology evidence="1">Multi-pass membrane protein</topology>
    </subcellularLocation>
</comment>
<feature type="transmembrane region" description="Helical" evidence="8">
    <location>
        <begin position="270"/>
        <end position="291"/>
    </location>
</feature>
<keyword evidence="3" id="KW-0813">Transport</keyword>
<gene>
    <name evidence="9" type="ORF">ACFSKK_24605</name>
</gene>
<dbReference type="CDD" id="cd10322">
    <property type="entry name" value="SLC5sbd"/>
    <property type="match status" value="1"/>
</dbReference>
<feature type="transmembrane region" description="Helical" evidence="8">
    <location>
        <begin position="318"/>
        <end position="346"/>
    </location>
</feature>
<feature type="transmembrane region" description="Helical" evidence="8">
    <location>
        <begin position="447"/>
        <end position="467"/>
    </location>
</feature>
<feature type="transmembrane region" description="Helical" evidence="8">
    <location>
        <begin position="77"/>
        <end position="97"/>
    </location>
</feature>
<feature type="transmembrane region" description="Helical" evidence="8">
    <location>
        <begin position="180"/>
        <end position="201"/>
    </location>
</feature>
<evidence type="ECO:0000256" key="7">
    <source>
        <dbReference type="RuleBase" id="RU362091"/>
    </source>
</evidence>
<dbReference type="InterPro" id="IPR001734">
    <property type="entry name" value="Na/solute_symporter"/>
</dbReference>
<evidence type="ECO:0000256" key="8">
    <source>
        <dbReference type="SAM" id="Phobius"/>
    </source>
</evidence>
<dbReference type="PANTHER" id="PTHR48086">
    <property type="entry name" value="SODIUM/PROLINE SYMPORTER-RELATED"/>
    <property type="match status" value="1"/>
</dbReference>
<dbReference type="Proteomes" id="UP001597318">
    <property type="component" value="Unassembled WGS sequence"/>
</dbReference>
<keyword evidence="10" id="KW-1185">Reference proteome</keyword>
<evidence type="ECO:0000256" key="5">
    <source>
        <dbReference type="ARBA" id="ARBA00022989"/>
    </source>
</evidence>
<organism evidence="9 10">
    <name type="scientific">Metabacillus endolithicus</name>
    <dbReference type="NCBI Taxonomy" id="1535204"/>
    <lineage>
        <taxon>Bacteria</taxon>
        <taxon>Bacillati</taxon>
        <taxon>Bacillota</taxon>
        <taxon>Bacilli</taxon>
        <taxon>Bacillales</taxon>
        <taxon>Bacillaceae</taxon>
        <taxon>Metabacillus</taxon>
    </lineage>
</organism>
<dbReference type="InterPro" id="IPR050277">
    <property type="entry name" value="Sodium:Solute_Symporter"/>
</dbReference>
<feature type="transmembrane region" description="Helical" evidence="8">
    <location>
        <begin position="45"/>
        <end position="65"/>
    </location>
</feature>
<feature type="transmembrane region" description="Helical" evidence="8">
    <location>
        <begin position="147"/>
        <end position="168"/>
    </location>
</feature>
<evidence type="ECO:0000256" key="1">
    <source>
        <dbReference type="ARBA" id="ARBA00004141"/>
    </source>
</evidence>
<accession>A0ABW5C7D6</accession>
<keyword evidence="4 8" id="KW-0812">Transmembrane</keyword>
<evidence type="ECO:0000313" key="9">
    <source>
        <dbReference type="EMBL" id="MFD2216855.1"/>
    </source>
</evidence>
<feature type="transmembrane region" description="Helical" evidence="8">
    <location>
        <begin position="231"/>
        <end position="249"/>
    </location>
</feature>
<evidence type="ECO:0000256" key="6">
    <source>
        <dbReference type="ARBA" id="ARBA00023136"/>
    </source>
</evidence>
<dbReference type="EMBL" id="JBHUIK010000009">
    <property type="protein sequence ID" value="MFD2216855.1"/>
    <property type="molecule type" value="Genomic_DNA"/>
</dbReference>
<sequence>MNYTVLAVVLLYEIISVVGIGIYLARVSKKGQDSFLLSNRDLPTAIVGVTLALTVLGSAHVFGLMEMAWNIGMASMWFSFAHVALICVICLGTGRWVRRLHISTVPELIELLLGKRLRIAVACVMAGSIFGLLSMETQTIGIAFSAMTGWSIHQGMVLGAVLGILYVIIAGMKEIGWVNLVNTIVMYLGVIVAAIYLTFALPGEGWKEVSDFHTLSQGQEFMVNIMGNPSIWLTFALANMIAVPFAQGISQMALQTAMSAKSEKVVKKTLWIAAPINGMFGVFAVLVGLAAKSIPEFAAYGPKMGGPMLLVTLLPDWLVAWLLASFLGALLSTFAMNAMAPATIFVKDIYERLYEPHLSEERTTKFARIMIVILGIVSVAVAFTLPQIINGVTWLFGWLVPVFWVVIYALFWKRSTKAAGITLAITWVINLLWSFSPLPTILHLQFLQNAVVTFILAIVLGAALHYFMEGKPGFFRMEKEKQEHERQKLNEQTA</sequence>
<reference evidence="10" key="1">
    <citation type="journal article" date="2019" name="Int. J. Syst. Evol. Microbiol.">
        <title>The Global Catalogue of Microorganisms (GCM) 10K type strain sequencing project: providing services to taxonomists for standard genome sequencing and annotation.</title>
        <authorList>
            <consortium name="The Broad Institute Genomics Platform"/>
            <consortium name="The Broad Institute Genome Sequencing Center for Infectious Disease"/>
            <person name="Wu L."/>
            <person name="Ma J."/>
        </authorList>
    </citation>
    <scope>NUCLEOTIDE SEQUENCE [LARGE SCALE GENOMIC DNA]</scope>
    <source>
        <strain evidence="10">CGMCC 1.15474</strain>
    </source>
</reference>
<dbReference type="PANTHER" id="PTHR48086:SF7">
    <property type="entry name" value="SODIUM-SOLUTE SYMPORTER-RELATED"/>
    <property type="match status" value="1"/>
</dbReference>
<comment type="similarity">
    <text evidence="2 7">Belongs to the sodium:solute symporter (SSF) (TC 2.A.21) family.</text>
</comment>
<evidence type="ECO:0000313" key="10">
    <source>
        <dbReference type="Proteomes" id="UP001597318"/>
    </source>
</evidence>
<evidence type="ECO:0000256" key="3">
    <source>
        <dbReference type="ARBA" id="ARBA00022448"/>
    </source>
</evidence>
<evidence type="ECO:0000256" key="2">
    <source>
        <dbReference type="ARBA" id="ARBA00006434"/>
    </source>
</evidence>
<name>A0ABW5C7D6_9BACI</name>
<feature type="transmembrane region" description="Helical" evidence="8">
    <location>
        <begin position="391"/>
        <end position="411"/>
    </location>
</feature>
<evidence type="ECO:0000256" key="4">
    <source>
        <dbReference type="ARBA" id="ARBA00022692"/>
    </source>
</evidence>
<comment type="caution">
    <text evidence="9">The sequence shown here is derived from an EMBL/GenBank/DDBJ whole genome shotgun (WGS) entry which is preliminary data.</text>
</comment>
<keyword evidence="5 8" id="KW-1133">Transmembrane helix</keyword>